<evidence type="ECO:0000313" key="2">
    <source>
        <dbReference type="EMBL" id="TQL38392.1"/>
    </source>
</evidence>
<dbReference type="EMBL" id="VFOL01000001">
    <property type="protein sequence ID" value="TQL38392.1"/>
    <property type="molecule type" value="Genomic_DNA"/>
</dbReference>
<evidence type="ECO:0000313" key="3">
    <source>
        <dbReference type="Proteomes" id="UP000315983"/>
    </source>
</evidence>
<accession>A0A542XRF3</accession>
<dbReference type="AlphaFoldDB" id="A0A542XRF3"/>
<evidence type="ECO:0000256" key="1">
    <source>
        <dbReference type="SAM" id="MobiDB-lite"/>
    </source>
</evidence>
<reference evidence="2 3" key="1">
    <citation type="submission" date="2019-06" db="EMBL/GenBank/DDBJ databases">
        <title>Sequencing the genomes of 1000 actinobacteria strains.</title>
        <authorList>
            <person name="Klenk H.-P."/>
        </authorList>
    </citation>
    <scope>NUCLEOTIDE SEQUENCE [LARGE SCALE GENOMIC DNA]</scope>
    <source>
        <strain evidence="2 3">DSM 44819</strain>
    </source>
</reference>
<name>A0A542XRF3_SALAC</name>
<gene>
    <name evidence="2" type="ORF">FB564_3590</name>
</gene>
<sequence>MSSHLRHPLGDAAESSGTRTSATAMLTWEFVRSQYLVAALVGDMTELSATNDARRHPLLAQAGPEGPAYRPSE</sequence>
<organism evidence="2 3">
    <name type="scientific">Salinispora arenicola</name>
    <dbReference type="NCBI Taxonomy" id="168697"/>
    <lineage>
        <taxon>Bacteria</taxon>
        <taxon>Bacillati</taxon>
        <taxon>Actinomycetota</taxon>
        <taxon>Actinomycetes</taxon>
        <taxon>Micromonosporales</taxon>
        <taxon>Micromonosporaceae</taxon>
        <taxon>Salinispora</taxon>
    </lineage>
</organism>
<proteinExistence type="predicted"/>
<dbReference type="Proteomes" id="UP000315983">
    <property type="component" value="Unassembled WGS sequence"/>
</dbReference>
<comment type="caution">
    <text evidence="2">The sequence shown here is derived from an EMBL/GenBank/DDBJ whole genome shotgun (WGS) entry which is preliminary data.</text>
</comment>
<feature type="region of interest" description="Disordered" evidence="1">
    <location>
        <begin position="50"/>
        <end position="73"/>
    </location>
</feature>
<protein>
    <submittedName>
        <fullName evidence="2">Uncharacterized protein</fullName>
    </submittedName>
</protein>